<protein>
    <recommendedName>
        <fullName evidence="3">Barwin domain-containing protein</fullName>
    </recommendedName>
</protein>
<evidence type="ECO:0000313" key="1">
    <source>
        <dbReference type="EMBL" id="KXN69951.1"/>
    </source>
</evidence>
<dbReference type="Gene3D" id="2.40.40.10">
    <property type="entry name" value="RlpA-like domain"/>
    <property type="match status" value="1"/>
</dbReference>
<accession>A0A137P4T6</accession>
<dbReference type="SUPFAM" id="SSF50685">
    <property type="entry name" value="Barwin-like endoglucanases"/>
    <property type="match status" value="1"/>
</dbReference>
<keyword evidence="2" id="KW-1185">Reference proteome</keyword>
<dbReference type="EMBL" id="KQ964517">
    <property type="protein sequence ID" value="KXN69951.1"/>
    <property type="molecule type" value="Genomic_DNA"/>
</dbReference>
<dbReference type="Proteomes" id="UP000070444">
    <property type="component" value="Unassembled WGS sequence"/>
</dbReference>
<feature type="non-terminal residue" evidence="1">
    <location>
        <position position="1"/>
    </location>
</feature>
<evidence type="ECO:0008006" key="3">
    <source>
        <dbReference type="Google" id="ProtNLM"/>
    </source>
</evidence>
<sequence length="82" mass="8688">GIAAAGPDSGLHCGDCIRIERNGTTIDVIIADMKTSDGVEISIEYMKQINPESIDGTGAIEDVNFELLGDMGHSNCNYIFGP</sequence>
<dbReference type="OrthoDB" id="623670at2759"/>
<organism evidence="1 2">
    <name type="scientific">Conidiobolus coronatus (strain ATCC 28846 / CBS 209.66 / NRRL 28638)</name>
    <name type="common">Delacroixia coronata</name>
    <dbReference type="NCBI Taxonomy" id="796925"/>
    <lineage>
        <taxon>Eukaryota</taxon>
        <taxon>Fungi</taxon>
        <taxon>Fungi incertae sedis</taxon>
        <taxon>Zoopagomycota</taxon>
        <taxon>Entomophthoromycotina</taxon>
        <taxon>Entomophthoromycetes</taxon>
        <taxon>Entomophthorales</taxon>
        <taxon>Ancylistaceae</taxon>
        <taxon>Conidiobolus</taxon>
    </lineage>
</organism>
<dbReference type="InterPro" id="IPR036908">
    <property type="entry name" value="RlpA-like_sf"/>
</dbReference>
<proteinExistence type="predicted"/>
<evidence type="ECO:0000313" key="2">
    <source>
        <dbReference type="Proteomes" id="UP000070444"/>
    </source>
</evidence>
<gene>
    <name evidence="1" type="ORF">CONCODRAFT_7541</name>
</gene>
<dbReference type="AlphaFoldDB" id="A0A137P4T6"/>
<name>A0A137P4T6_CONC2</name>
<reference evidence="1 2" key="1">
    <citation type="journal article" date="2015" name="Genome Biol. Evol.">
        <title>Phylogenomic analyses indicate that early fungi evolved digesting cell walls of algal ancestors of land plants.</title>
        <authorList>
            <person name="Chang Y."/>
            <person name="Wang S."/>
            <person name="Sekimoto S."/>
            <person name="Aerts A.L."/>
            <person name="Choi C."/>
            <person name="Clum A."/>
            <person name="LaButti K.M."/>
            <person name="Lindquist E.A."/>
            <person name="Yee Ngan C."/>
            <person name="Ohm R.A."/>
            <person name="Salamov A.A."/>
            <person name="Grigoriev I.V."/>
            <person name="Spatafora J.W."/>
            <person name="Berbee M.L."/>
        </authorList>
    </citation>
    <scope>NUCLEOTIDE SEQUENCE [LARGE SCALE GENOMIC DNA]</scope>
    <source>
        <strain evidence="1 2">NRRL 28638</strain>
    </source>
</reference>